<gene>
    <name evidence="1" type="ORF">QAD02_019118</name>
</gene>
<dbReference type="EMBL" id="CM056741">
    <property type="protein sequence ID" value="KAJ8683326.1"/>
    <property type="molecule type" value="Genomic_DNA"/>
</dbReference>
<sequence length="147" mass="16994">MTQSSLVPPFTNLETLFYNTDYIVLLRNSTAAQRAFKERYEPIIEEIVEAGRYRYYSEKFDFVSMWNDACSDDVNGAAFHFPYLKPNIASEDVSCNLEAVGQSRYSVCITAVIPKNFMYKKTINYGIIRLHESGLIDSLKSRWLKSF</sequence>
<accession>A0ACC2PJW1</accession>
<evidence type="ECO:0000313" key="2">
    <source>
        <dbReference type="Proteomes" id="UP001239111"/>
    </source>
</evidence>
<name>A0ACC2PJW1_9HYME</name>
<keyword evidence="2" id="KW-1185">Reference proteome</keyword>
<protein>
    <submittedName>
        <fullName evidence="1">Uncharacterized protein</fullName>
    </submittedName>
</protein>
<dbReference type="Proteomes" id="UP001239111">
    <property type="component" value="Chromosome 1"/>
</dbReference>
<proteinExistence type="predicted"/>
<organism evidence="1 2">
    <name type="scientific">Eretmocerus hayati</name>
    <dbReference type="NCBI Taxonomy" id="131215"/>
    <lineage>
        <taxon>Eukaryota</taxon>
        <taxon>Metazoa</taxon>
        <taxon>Ecdysozoa</taxon>
        <taxon>Arthropoda</taxon>
        <taxon>Hexapoda</taxon>
        <taxon>Insecta</taxon>
        <taxon>Pterygota</taxon>
        <taxon>Neoptera</taxon>
        <taxon>Endopterygota</taxon>
        <taxon>Hymenoptera</taxon>
        <taxon>Apocrita</taxon>
        <taxon>Proctotrupomorpha</taxon>
        <taxon>Chalcidoidea</taxon>
        <taxon>Aphelinidae</taxon>
        <taxon>Aphelininae</taxon>
        <taxon>Eretmocerus</taxon>
    </lineage>
</organism>
<reference evidence="1" key="1">
    <citation type="submission" date="2023-04" db="EMBL/GenBank/DDBJ databases">
        <title>A chromosome-level genome assembly of the parasitoid wasp Eretmocerus hayati.</title>
        <authorList>
            <person name="Zhong Y."/>
            <person name="Liu S."/>
            <person name="Liu Y."/>
        </authorList>
    </citation>
    <scope>NUCLEOTIDE SEQUENCE</scope>
    <source>
        <strain evidence="1">ZJU_SS_LIU_2023</strain>
    </source>
</reference>
<comment type="caution">
    <text evidence="1">The sequence shown here is derived from an EMBL/GenBank/DDBJ whole genome shotgun (WGS) entry which is preliminary data.</text>
</comment>
<evidence type="ECO:0000313" key="1">
    <source>
        <dbReference type="EMBL" id="KAJ8683326.1"/>
    </source>
</evidence>